<evidence type="ECO:0000313" key="2">
    <source>
        <dbReference type="EMBL" id="AFU60440.1"/>
    </source>
</evidence>
<dbReference type="Proteomes" id="UP000008037">
    <property type="component" value="Chromosome"/>
</dbReference>
<dbReference type="STRING" id="1237085.Ngar_c35270"/>
<dbReference type="RefSeq" id="WP_015020972.1">
    <property type="nucleotide sequence ID" value="NC_018719.1"/>
</dbReference>
<sequence length="323" mass="32934">MFKERKKFALLSILSALVVVSTAFVGVSIYAEGTDDSELTTFEEEAIKAGEKFEDMESKARSDGITDDSSSTTTIAEVSSLFDSLVLCDVGTTEVSGKTQTAGFDKESLTTPTVSVKVMTEAEIANETSTTTTAASSSAADKEETSTTSSSIDCVSMGKGGSTSTASKAKDDGADAATASNGTSTASAPESDDQILVIEGQDFVPRQAVLIFYEGALVGIDEVAKDGSIEIKIPVPNSGGTASTAAGNNTASSAELKFVETGTQRTGIFEFDGETLTAAAEGGEIEAESGDDGAAATMPAPSSDNATTSSESASSNNSNYTAQ</sequence>
<dbReference type="EMBL" id="CP002408">
    <property type="protein sequence ID" value="AFU60440.1"/>
    <property type="molecule type" value="Genomic_DNA"/>
</dbReference>
<gene>
    <name evidence="2" type="ordered locus">Ngar_c35270</name>
</gene>
<dbReference type="BioCyc" id="CNIT1237085:G1324-3528-MONOMER"/>
<evidence type="ECO:0000256" key="1">
    <source>
        <dbReference type="SAM" id="MobiDB-lite"/>
    </source>
</evidence>
<feature type="compositionally biased region" description="Low complexity" evidence="1">
    <location>
        <begin position="125"/>
        <end position="139"/>
    </location>
</feature>
<feature type="region of interest" description="Disordered" evidence="1">
    <location>
        <begin position="274"/>
        <end position="323"/>
    </location>
</feature>
<proteinExistence type="predicted"/>
<feature type="compositionally biased region" description="Low complexity" evidence="1">
    <location>
        <begin position="175"/>
        <end position="188"/>
    </location>
</feature>
<dbReference type="AlphaFoldDB" id="K0IJZ4"/>
<protein>
    <submittedName>
        <fullName evidence="2">Uncharacterized protein</fullName>
    </submittedName>
</protein>
<organism evidence="2 3">
    <name type="scientific">Nitrososphaera gargensis (strain Ga9.2)</name>
    <dbReference type="NCBI Taxonomy" id="1237085"/>
    <lineage>
        <taxon>Archaea</taxon>
        <taxon>Nitrososphaerota</taxon>
        <taxon>Nitrososphaeria</taxon>
        <taxon>Nitrososphaerales</taxon>
        <taxon>Nitrososphaeraceae</taxon>
        <taxon>Nitrososphaera</taxon>
    </lineage>
</organism>
<dbReference type="InParanoid" id="K0IJZ4"/>
<evidence type="ECO:0000313" key="3">
    <source>
        <dbReference type="Proteomes" id="UP000008037"/>
    </source>
</evidence>
<accession>K0IJZ4</accession>
<dbReference type="KEGG" id="nga:Ngar_c35270"/>
<dbReference type="HOGENOM" id="CLU_859473_0_0_2"/>
<name>K0IJZ4_NITGG</name>
<reference evidence="2 3" key="1">
    <citation type="journal article" date="2012" name="Environ. Microbiol.">
        <title>The genome of the ammonia-oxidizing Candidatus Nitrososphaera gargensis: insights into metabolic versatility and environmental adaptations.</title>
        <authorList>
            <person name="Spang A."/>
            <person name="Poehlein A."/>
            <person name="Offre P."/>
            <person name="Zumbragel S."/>
            <person name="Haider S."/>
            <person name="Rychlik N."/>
            <person name="Nowka B."/>
            <person name="Schmeisser C."/>
            <person name="Lebedeva E.V."/>
            <person name="Rattei T."/>
            <person name="Bohm C."/>
            <person name="Schmid M."/>
            <person name="Galushko A."/>
            <person name="Hatzenpichler R."/>
            <person name="Weinmaier T."/>
            <person name="Daniel R."/>
            <person name="Schleper C."/>
            <person name="Spieck E."/>
            <person name="Streit W."/>
            <person name="Wagner M."/>
        </authorList>
    </citation>
    <scope>NUCLEOTIDE SEQUENCE [LARGE SCALE GENOMIC DNA]</scope>
    <source>
        <strain evidence="3">Ga9.2</strain>
    </source>
</reference>
<dbReference type="GeneID" id="13797338"/>
<feature type="compositionally biased region" description="Low complexity" evidence="1">
    <location>
        <begin position="292"/>
        <end position="323"/>
    </location>
</feature>
<feature type="region of interest" description="Disordered" evidence="1">
    <location>
        <begin position="125"/>
        <end position="190"/>
    </location>
</feature>
<keyword evidence="3" id="KW-1185">Reference proteome</keyword>